<organism evidence="1">
    <name type="scientific">Amphimedon queenslandica</name>
    <name type="common">Sponge</name>
    <dbReference type="NCBI Taxonomy" id="400682"/>
    <lineage>
        <taxon>Eukaryota</taxon>
        <taxon>Metazoa</taxon>
        <taxon>Porifera</taxon>
        <taxon>Demospongiae</taxon>
        <taxon>Heteroscleromorpha</taxon>
        <taxon>Haplosclerida</taxon>
        <taxon>Niphatidae</taxon>
        <taxon>Amphimedon</taxon>
    </lineage>
</organism>
<reference evidence="1" key="1">
    <citation type="submission" date="2017-05" db="UniProtKB">
        <authorList>
            <consortium name="EnsemblMetazoa"/>
        </authorList>
    </citation>
    <scope>IDENTIFICATION</scope>
</reference>
<dbReference type="EnsemblMetazoa" id="Aqu2.1.41055_001">
    <property type="protein sequence ID" value="Aqu2.1.41055_001"/>
    <property type="gene ID" value="Aqu2.1.41055"/>
</dbReference>
<dbReference type="InParanoid" id="A0A1X7VMI5"/>
<protein>
    <submittedName>
        <fullName evidence="1">Uncharacterized protein</fullName>
    </submittedName>
</protein>
<evidence type="ECO:0000313" key="1">
    <source>
        <dbReference type="EnsemblMetazoa" id="Aqu2.1.41055_001"/>
    </source>
</evidence>
<accession>A0A1X7VMI5</accession>
<dbReference type="AlphaFoldDB" id="A0A1X7VMI5"/>
<proteinExistence type="predicted"/>
<name>A0A1X7VMI5_AMPQE</name>
<sequence length="45" mass="4857">KHVLLINTIYMHTSSSYPCASTTGDCEKSVISMLVLTVVLSRGIS</sequence>